<evidence type="ECO:0000256" key="1">
    <source>
        <dbReference type="SAM" id="MobiDB-lite"/>
    </source>
</evidence>
<protein>
    <submittedName>
        <fullName evidence="4">Caspase domain-containing protein</fullName>
    </submittedName>
</protein>
<feature type="region of interest" description="Disordered" evidence="1">
    <location>
        <begin position="521"/>
        <end position="593"/>
    </location>
</feature>
<dbReference type="Proteomes" id="UP000266906">
    <property type="component" value="Unassembled WGS sequence"/>
</dbReference>
<keyword evidence="2" id="KW-1133">Transmembrane helix</keyword>
<proteinExistence type="predicted"/>
<dbReference type="Gene3D" id="3.40.50.1460">
    <property type="match status" value="1"/>
</dbReference>
<dbReference type="AlphaFoldDB" id="A0A3N4RYH2"/>
<evidence type="ECO:0000259" key="3">
    <source>
        <dbReference type="Pfam" id="PF00656"/>
    </source>
</evidence>
<evidence type="ECO:0000256" key="2">
    <source>
        <dbReference type="SAM" id="Phobius"/>
    </source>
</evidence>
<dbReference type="Pfam" id="PF00656">
    <property type="entry name" value="Peptidase_C14"/>
    <property type="match status" value="1"/>
</dbReference>
<feature type="compositionally biased region" description="Low complexity" evidence="1">
    <location>
        <begin position="530"/>
        <end position="557"/>
    </location>
</feature>
<feature type="region of interest" description="Disordered" evidence="1">
    <location>
        <begin position="450"/>
        <end position="470"/>
    </location>
</feature>
<keyword evidence="2" id="KW-0812">Transmembrane</keyword>
<organism evidence="4 5">
    <name type="scientific">Kitasatospora cineracea</name>
    <dbReference type="NCBI Taxonomy" id="88074"/>
    <lineage>
        <taxon>Bacteria</taxon>
        <taxon>Bacillati</taxon>
        <taxon>Actinomycetota</taxon>
        <taxon>Actinomycetes</taxon>
        <taxon>Kitasatosporales</taxon>
        <taxon>Streptomycetaceae</taxon>
        <taxon>Kitasatospora</taxon>
    </lineage>
</organism>
<keyword evidence="2" id="KW-0472">Membrane</keyword>
<feature type="compositionally biased region" description="Low complexity" evidence="1">
    <location>
        <begin position="574"/>
        <end position="592"/>
    </location>
</feature>
<feature type="transmembrane region" description="Helical" evidence="2">
    <location>
        <begin position="797"/>
        <end position="815"/>
    </location>
</feature>
<feature type="compositionally biased region" description="Basic and acidic residues" evidence="1">
    <location>
        <begin position="458"/>
        <end position="470"/>
    </location>
</feature>
<feature type="domain" description="Peptidase C14 caspase" evidence="3">
    <location>
        <begin position="60"/>
        <end position="193"/>
    </location>
</feature>
<feature type="compositionally biased region" description="Pro residues" evidence="1">
    <location>
        <begin position="558"/>
        <end position="573"/>
    </location>
</feature>
<dbReference type="InterPro" id="IPR011600">
    <property type="entry name" value="Pept_C14_caspase"/>
</dbReference>
<evidence type="ECO:0000313" key="5">
    <source>
        <dbReference type="Proteomes" id="UP000266906"/>
    </source>
</evidence>
<evidence type="ECO:0000313" key="4">
    <source>
        <dbReference type="EMBL" id="RPE29144.1"/>
    </source>
</evidence>
<reference evidence="4 5" key="1">
    <citation type="submission" date="2018-11" db="EMBL/GenBank/DDBJ databases">
        <title>Sequencing the genomes of 1000 actinobacteria strains.</title>
        <authorList>
            <person name="Klenk H.-P."/>
        </authorList>
    </citation>
    <scope>NUCLEOTIDE SEQUENCE [LARGE SCALE GENOMIC DNA]</scope>
    <source>
        <strain evidence="4 5">DSM 44781</strain>
    </source>
</reference>
<name>A0A3N4RYH2_9ACTN</name>
<dbReference type="NCBIfam" id="NF047832">
    <property type="entry name" value="caspase_w_EACC1"/>
    <property type="match status" value="1"/>
</dbReference>
<sequence length="816" mass="86196">MVRGPTGDGVAKGMPEPGGPDGPGGPDRPSGPAGPRGLHGLPGLPGLPGGPGLPAGLTSRAILIGTSSYQDPAFTQLPAVANSLDRMRRILLDPELCGWSEDEVTVFRDPQNIKVLAPQLRRSIESTDGVLLLYYAGHGLLQPNAQLCLTFTDTNPTDPDVSSLTYEKVRDNLLGCPARVRIVILDCCHAGRATRALSGPGGAGIGALGGAHLDIEGTYILAAAEGPADVVPLEEQHRTATSFTRHLTGLVEEGVLGGPPLLSLGALFPHLRSRLVGHNLPLPTQSNTKSAYLFPFTRNAAWESATRALREYRTAMADALARADRHGLDADALATALALSADSARAYLDGHWIVPADMLRDYLAVLDRHGCAPDRPAREHLAELRTLAEAAAANDPAEVPALLARNHAQAREIRELRSALERERADAAAAAGASAKASAALEAADRARAESAAAAAREQQRAEEELDRLRDQVDHQRRQLVQATHYTRALESELTDVRHEADQISRELRVLRRQLNAMTAAPAVLPPPRAAETPMTAGATATTATGTGASATTESAPPSRPRPAPGPAVPPTARPARAAAASAAPSAPPSSARWRRRFGRAYTSLSVDYLSRGSSGWGRFTERAVLLCGLAAVLGGITWGVLLRADATADVFAPPCAAAAAPAADCITTETGQVTDKNHHSNGDSDTWTLKVTHGTAHSSYDVDLTLYDSLRSGDSIDVKSWKGQVVRLEHAGHSDRVRPDFALDRLLAILLIVAGLVVPVAVLLRAPVLRTAYVLAWCSFWEAFPGLTLIASTSWWALLAIPWGAIGLMSLAVLA</sequence>
<comment type="caution">
    <text evidence="4">The sequence shown here is derived from an EMBL/GenBank/DDBJ whole genome shotgun (WGS) entry which is preliminary data.</text>
</comment>
<keyword evidence="5" id="KW-1185">Reference proteome</keyword>
<gene>
    <name evidence="4" type="ORF">EDD38_6294</name>
</gene>
<accession>A0A3N4RYH2</accession>
<dbReference type="EMBL" id="RKQG01000002">
    <property type="protein sequence ID" value="RPE29144.1"/>
    <property type="molecule type" value="Genomic_DNA"/>
</dbReference>
<dbReference type="GO" id="GO:0006508">
    <property type="term" value="P:proteolysis"/>
    <property type="evidence" value="ECO:0007669"/>
    <property type="project" value="InterPro"/>
</dbReference>
<feature type="region of interest" description="Disordered" evidence="1">
    <location>
        <begin position="1"/>
        <end position="52"/>
    </location>
</feature>
<dbReference type="GO" id="GO:0004197">
    <property type="term" value="F:cysteine-type endopeptidase activity"/>
    <property type="evidence" value="ECO:0007669"/>
    <property type="project" value="InterPro"/>
</dbReference>
<feature type="compositionally biased region" description="Low complexity" evidence="1">
    <location>
        <begin position="27"/>
        <end position="44"/>
    </location>
</feature>
<feature type="transmembrane region" description="Helical" evidence="2">
    <location>
        <begin position="747"/>
        <end position="765"/>
    </location>
</feature>